<evidence type="ECO:0000256" key="1">
    <source>
        <dbReference type="ARBA" id="ARBA00004651"/>
    </source>
</evidence>
<gene>
    <name evidence="8" type="ORF">Nstercoris_00615</name>
</gene>
<feature type="transmembrane region" description="Helical" evidence="6">
    <location>
        <begin position="25"/>
        <end position="42"/>
    </location>
</feature>
<dbReference type="Proteomes" id="UP000316473">
    <property type="component" value="Chromosome"/>
</dbReference>
<dbReference type="GO" id="GO:0005886">
    <property type="term" value="C:plasma membrane"/>
    <property type="evidence" value="ECO:0007669"/>
    <property type="project" value="UniProtKB-SubCell"/>
</dbReference>
<reference evidence="8 9" key="1">
    <citation type="submission" date="2019-06" db="EMBL/GenBank/DDBJ databases">
        <title>Nitrosomonas stercoris KYUHI-S whole genome shotgun sequence.</title>
        <authorList>
            <person name="Nakagawa T."/>
            <person name="Tsuchiya Y."/>
            <person name="Takahashi R."/>
        </authorList>
    </citation>
    <scope>NUCLEOTIDE SEQUENCE [LARGE SCALE GENOMIC DNA]</scope>
    <source>
        <strain evidence="8 9">KYUHI-S</strain>
    </source>
</reference>
<keyword evidence="4 6" id="KW-1133">Transmembrane helix</keyword>
<sequence>MKSSFGRIYNLFAASTSFCYRHAPWILLIAFTVVTLSAVYTVRNLGMNTDTTDMLSEQLPFRVNDKRYSEAFPQDADILLLVLSAPTPEQVYAKTNQLVTLLRQDKKNFFDVFAPSVEDFFSHNGLLYEDIPQLEQTANHLAKAQPLIAQITQDPSLHKFITLLTQATDALNQGQPLELDAVFRGVSETINAQLAGQAQPLSWQSLFQGASLADTYQEIIVVRPVPDYSALLPSKHPIMAVRAAAEKVGITDASPIQLKITGDMALADSELESSLDGMEIALAITFLLVSISLYSAMYTVGMAIAVLICLIAGLILTAAFATVAIGELNIISIAFAVLYIGLGVDFAIHFLLRYQEKLENGLPIEAAIRRSGGEVGIALASCTVANAIGFYAFIPTNYSGVAELGIIAGTGMLVSLLVTFIVGPALLPYLTKSLVTKVDNGKTFVKLLQISLRWKKPINVAALLMILLAVVALPNIRFDYNLLNMHDQNGEAVQAFRELLTSEDYSPWYTVVLADERDEVQQLKSKLGKLPEVGKVVSIQDLVPSEQNEKLTLIEEMSLIIGPELPVLSSAASKQSTTQQLQTLTALAVALERFTENYPGAPAADAARALKESVRSLLQHLGEIQPQNQATFLHILQENLLSTLPVALQRLYQLMEATMFTEQDLPASLATRWHSKGGEYLVAVYPADDIGDNESLRHFVRAVQQVAPHATGIPVISLEAGDAVIDAFVQAFSLTLIGITVALLFMLRSIKYTVLVLAPLLLSSILTGVFTVWLDMPFNFANIIALPLLLGLGIDSSLNMVQRSIIDKNDKDEALIHTSTPRAVFYSALTTLVGFGSLMLSPHEGTASMGILLTVGLVFTLICTLIILPSLLGENSDQQSPA</sequence>
<feature type="transmembrane region" description="Helical" evidence="6">
    <location>
        <begin position="727"/>
        <end position="747"/>
    </location>
</feature>
<dbReference type="InterPro" id="IPR017841">
    <property type="entry name" value="Hopanoid_biosynth_HpnN"/>
</dbReference>
<evidence type="ECO:0000313" key="9">
    <source>
        <dbReference type="Proteomes" id="UP000316473"/>
    </source>
</evidence>
<dbReference type="PANTHER" id="PTHR33406:SF13">
    <property type="entry name" value="MEMBRANE PROTEIN YDFJ"/>
    <property type="match status" value="1"/>
</dbReference>
<feature type="transmembrane region" description="Helical" evidence="6">
    <location>
        <begin position="780"/>
        <end position="802"/>
    </location>
</feature>
<accession>A0A4Y1YN99</accession>
<evidence type="ECO:0000256" key="3">
    <source>
        <dbReference type="ARBA" id="ARBA00022692"/>
    </source>
</evidence>
<dbReference type="InterPro" id="IPR004869">
    <property type="entry name" value="MMPL_dom"/>
</dbReference>
<evidence type="ECO:0000259" key="7">
    <source>
        <dbReference type="Pfam" id="PF03176"/>
    </source>
</evidence>
<feature type="transmembrane region" description="Helical" evidence="6">
    <location>
        <begin position="823"/>
        <end position="841"/>
    </location>
</feature>
<proteinExistence type="predicted"/>
<name>A0A4Y1YN99_9PROT</name>
<feature type="transmembrane region" description="Helical" evidence="6">
    <location>
        <begin position="754"/>
        <end position="774"/>
    </location>
</feature>
<feature type="transmembrane region" description="Helical" evidence="6">
    <location>
        <begin position="304"/>
        <end position="325"/>
    </location>
</feature>
<feature type="transmembrane region" description="Helical" evidence="6">
    <location>
        <begin position="373"/>
        <end position="394"/>
    </location>
</feature>
<feature type="transmembrane region" description="Helical" evidence="6">
    <location>
        <begin position="331"/>
        <end position="352"/>
    </location>
</feature>
<dbReference type="AlphaFoldDB" id="A0A4Y1YN99"/>
<dbReference type="PANTHER" id="PTHR33406">
    <property type="entry name" value="MEMBRANE PROTEIN MJ1562-RELATED"/>
    <property type="match status" value="1"/>
</dbReference>
<dbReference type="Gene3D" id="1.20.1640.10">
    <property type="entry name" value="Multidrug efflux transporter AcrB transmembrane domain"/>
    <property type="match status" value="2"/>
</dbReference>
<dbReference type="KEGG" id="nst:Nstercoris_00615"/>
<keyword evidence="2" id="KW-1003">Cell membrane</keyword>
<evidence type="ECO:0000313" key="8">
    <source>
        <dbReference type="EMBL" id="BBL34383.1"/>
    </source>
</evidence>
<protein>
    <recommendedName>
        <fullName evidence="7">Membrane transport protein MMPL domain-containing protein</fullName>
    </recommendedName>
</protein>
<dbReference type="Pfam" id="PF03176">
    <property type="entry name" value="MMPL"/>
    <property type="match status" value="2"/>
</dbReference>
<dbReference type="SUPFAM" id="SSF82866">
    <property type="entry name" value="Multidrug efflux transporter AcrB transmembrane domain"/>
    <property type="match status" value="2"/>
</dbReference>
<feature type="domain" description="Membrane transport protein MMPL" evidence="7">
    <location>
        <begin position="583"/>
        <end position="872"/>
    </location>
</feature>
<feature type="transmembrane region" description="Helical" evidence="6">
    <location>
        <begin position="847"/>
        <end position="868"/>
    </location>
</feature>
<dbReference type="NCBIfam" id="TIGR03480">
    <property type="entry name" value="HpnN"/>
    <property type="match status" value="1"/>
</dbReference>
<evidence type="ECO:0000256" key="5">
    <source>
        <dbReference type="ARBA" id="ARBA00023136"/>
    </source>
</evidence>
<feature type="transmembrane region" description="Helical" evidence="6">
    <location>
        <begin position="406"/>
        <end position="427"/>
    </location>
</feature>
<comment type="subcellular location">
    <subcellularLocation>
        <location evidence="1">Cell membrane</location>
        <topology evidence="1">Multi-pass membrane protein</topology>
    </subcellularLocation>
</comment>
<dbReference type="EMBL" id="AP019755">
    <property type="protein sequence ID" value="BBL34383.1"/>
    <property type="molecule type" value="Genomic_DNA"/>
</dbReference>
<evidence type="ECO:0000256" key="6">
    <source>
        <dbReference type="SAM" id="Phobius"/>
    </source>
</evidence>
<evidence type="ECO:0000256" key="2">
    <source>
        <dbReference type="ARBA" id="ARBA00022475"/>
    </source>
</evidence>
<organism evidence="8 9">
    <name type="scientific">Nitrosomonas stercoris</name>
    <dbReference type="NCBI Taxonomy" id="1444684"/>
    <lineage>
        <taxon>Bacteria</taxon>
        <taxon>Pseudomonadati</taxon>
        <taxon>Pseudomonadota</taxon>
        <taxon>Betaproteobacteria</taxon>
        <taxon>Nitrosomonadales</taxon>
        <taxon>Nitrosomonadaceae</taxon>
        <taxon>Nitrosomonas</taxon>
    </lineage>
</organism>
<dbReference type="InterPro" id="IPR050545">
    <property type="entry name" value="Mycobact_MmpL"/>
</dbReference>
<feature type="transmembrane region" description="Helical" evidence="6">
    <location>
        <begin position="458"/>
        <end position="476"/>
    </location>
</feature>
<keyword evidence="3 6" id="KW-0812">Transmembrane</keyword>
<keyword evidence="9" id="KW-1185">Reference proteome</keyword>
<keyword evidence="5 6" id="KW-0472">Membrane</keyword>
<feature type="domain" description="Membrane transport protein MMPL" evidence="7">
    <location>
        <begin position="238"/>
        <end position="434"/>
    </location>
</feature>
<evidence type="ECO:0000256" key="4">
    <source>
        <dbReference type="ARBA" id="ARBA00022989"/>
    </source>
</evidence>